<name>A0A8J3BY25_9ACTN</name>
<reference evidence="2" key="1">
    <citation type="journal article" date="2014" name="Int. J. Syst. Evol. Microbiol.">
        <title>Complete genome sequence of Corynebacterium casei LMG S-19264T (=DSM 44701T), isolated from a smear-ripened cheese.</title>
        <authorList>
            <consortium name="US DOE Joint Genome Institute (JGI-PGF)"/>
            <person name="Walter F."/>
            <person name="Albersmeier A."/>
            <person name="Kalinowski J."/>
            <person name="Ruckert C."/>
        </authorList>
    </citation>
    <scope>NUCLEOTIDE SEQUENCE</scope>
    <source>
        <strain evidence="2">CGMCC 4.7299</strain>
    </source>
</reference>
<dbReference type="Gene3D" id="3.90.950.20">
    <property type="entry name" value="CinA-like"/>
    <property type="match status" value="1"/>
</dbReference>
<dbReference type="EMBL" id="BMMX01000008">
    <property type="protein sequence ID" value="GGK90574.1"/>
    <property type="molecule type" value="Genomic_DNA"/>
</dbReference>
<accession>A0A8J3BY25</accession>
<comment type="caution">
    <text evidence="2">The sequence shown here is derived from an EMBL/GenBank/DDBJ whole genome shotgun (WGS) entry which is preliminary data.</text>
</comment>
<evidence type="ECO:0000313" key="2">
    <source>
        <dbReference type="EMBL" id="GGK90574.1"/>
    </source>
</evidence>
<sequence length="171" mass="17195">MTTEPAAEPLVRALRSRGQTVACAESLTGGLVAATLVEVPGASVVFRGAMVVYATDLKNVLAGVPESLLAERGAVDPDVARALAVGARERCIADWGVATTGVAGPDPQEGKPVGLVYVAVAGPTRTTARELRFDGSRARIRAAAVSAVLALLGAELAAAEPSIGGRGRGPG</sequence>
<dbReference type="SUPFAM" id="SSF142433">
    <property type="entry name" value="CinA-like"/>
    <property type="match status" value="1"/>
</dbReference>
<evidence type="ECO:0000259" key="1">
    <source>
        <dbReference type="Pfam" id="PF02464"/>
    </source>
</evidence>
<evidence type="ECO:0000313" key="3">
    <source>
        <dbReference type="Proteomes" id="UP000656042"/>
    </source>
</evidence>
<dbReference type="RefSeq" id="WP_189079376.1">
    <property type="nucleotide sequence ID" value="NZ_BMMX01000008.1"/>
</dbReference>
<protein>
    <submittedName>
        <fullName evidence="2">Competence protein</fullName>
    </submittedName>
</protein>
<dbReference type="Proteomes" id="UP000656042">
    <property type="component" value="Unassembled WGS sequence"/>
</dbReference>
<dbReference type="AlphaFoldDB" id="A0A8J3BY25"/>
<proteinExistence type="predicted"/>
<organism evidence="2 3">
    <name type="scientific">Mangrovihabitans endophyticus</name>
    <dbReference type="NCBI Taxonomy" id="1751298"/>
    <lineage>
        <taxon>Bacteria</taxon>
        <taxon>Bacillati</taxon>
        <taxon>Actinomycetota</taxon>
        <taxon>Actinomycetes</taxon>
        <taxon>Micromonosporales</taxon>
        <taxon>Micromonosporaceae</taxon>
        <taxon>Mangrovihabitans</taxon>
    </lineage>
</organism>
<keyword evidence="3" id="KW-1185">Reference proteome</keyword>
<dbReference type="InterPro" id="IPR008136">
    <property type="entry name" value="CinA_C"/>
</dbReference>
<dbReference type="Pfam" id="PF02464">
    <property type="entry name" value="CinA"/>
    <property type="match status" value="1"/>
</dbReference>
<reference evidence="2" key="2">
    <citation type="submission" date="2020-09" db="EMBL/GenBank/DDBJ databases">
        <authorList>
            <person name="Sun Q."/>
            <person name="Zhou Y."/>
        </authorList>
    </citation>
    <scope>NUCLEOTIDE SEQUENCE</scope>
    <source>
        <strain evidence="2">CGMCC 4.7299</strain>
    </source>
</reference>
<gene>
    <name evidence="2" type="ORF">GCM10012284_25520</name>
</gene>
<dbReference type="InterPro" id="IPR036653">
    <property type="entry name" value="CinA-like_C"/>
</dbReference>
<dbReference type="NCBIfam" id="TIGR00199">
    <property type="entry name" value="PncC_domain"/>
    <property type="match status" value="1"/>
</dbReference>
<feature type="domain" description="CinA C-terminal" evidence="1">
    <location>
        <begin position="6"/>
        <end position="154"/>
    </location>
</feature>